<evidence type="ECO:0000256" key="2">
    <source>
        <dbReference type="SAM" id="SignalP"/>
    </source>
</evidence>
<protein>
    <recommendedName>
        <fullName evidence="4">Secreted protein</fullName>
    </recommendedName>
</protein>
<gene>
    <name evidence="3" type="ORF">AVDCRST_MAG42-2466</name>
</gene>
<keyword evidence="2" id="KW-0732">Signal</keyword>
<feature type="chain" id="PRO_5027020248" description="Secreted protein" evidence="2">
    <location>
        <begin position="18"/>
        <end position="102"/>
    </location>
</feature>
<reference evidence="3" key="1">
    <citation type="submission" date="2020-02" db="EMBL/GenBank/DDBJ databases">
        <authorList>
            <person name="Meier V. D."/>
        </authorList>
    </citation>
    <scope>NUCLEOTIDE SEQUENCE</scope>
    <source>
        <strain evidence="3">AVDCRST_MAG42</strain>
    </source>
</reference>
<feature type="signal peptide" evidence="2">
    <location>
        <begin position="1"/>
        <end position="17"/>
    </location>
</feature>
<name>A0A6J4IDZ8_9BACT</name>
<evidence type="ECO:0000256" key="1">
    <source>
        <dbReference type="SAM" id="MobiDB-lite"/>
    </source>
</evidence>
<dbReference type="PROSITE" id="PS51257">
    <property type="entry name" value="PROKAR_LIPOPROTEIN"/>
    <property type="match status" value="1"/>
</dbReference>
<sequence>MKNHWIAAFLCVVFTFAATGCGTPRNTGNPKRRYGTPQTGTNLPRWTVDPSEKREQRSKQRKVKARREKRDAKPRAEKPKRERQERRSRPADEEVITRGGFR</sequence>
<proteinExistence type="predicted"/>
<organism evidence="3">
    <name type="scientific">uncultured Chthoniobacterales bacterium</name>
    <dbReference type="NCBI Taxonomy" id="1836801"/>
    <lineage>
        <taxon>Bacteria</taxon>
        <taxon>Pseudomonadati</taxon>
        <taxon>Verrucomicrobiota</taxon>
        <taxon>Spartobacteria</taxon>
        <taxon>Chthoniobacterales</taxon>
        <taxon>environmental samples</taxon>
    </lineage>
</organism>
<evidence type="ECO:0008006" key="4">
    <source>
        <dbReference type="Google" id="ProtNLM"/>
    </source>
</evidence>
<feature type="compositionally biased region" description="Basic and acidic residues" evidence="1">
    <location>
        <begin position="68"/>
        <end position="96"/>
    </location>
</feature>
<accession>A0A6J4IDZ8</accession>
<dbReference type="EMBL" id="CADCTA010000077">
    <property type="protein sequence ID" value="CAA9249536.1"/>
    <property type="molecule type" value="Genomic_DNA"/>
</dbReference>
<feature type="region of interest" description="Disordered" evidence="1">
    <location>
        <begin position="20"/>
        <end position="102"/>
    </location>
</feature>
<evidence type="ECO:0000313" key="3">
    <source>
        <dbReference type="EMBL" id="CAA9249536.1"/>
    </source>
</evidence>
<dbReference type="AlphaFoldDB" id="A0A6J4IDZ8"/>